<dbReference type="AlphaFoldDB" id="A0A8K0X2R6"/>
<evidence type="ECO:0000313" key="8">
    <source>
        <dbReference type="Proteomes" id="UP000813385"/>
    </source>
</evidence>
<dbReference type="InterPro" id="IPR046347">
    <property type="entry name" value="bZIP_sf"/>
</dbReference>
<keyword evidence="1" id="KW-0805">Transcription regulation</keyword>
<evidence type="ECO:0000256" key="5">
    <source>
        <dbReference type="SAM" id="MobiDB-lite"/>
    </source>
</evidence>
<keyword evidence="8" id="KW-1185">Reference proteome</keyword>
<dbReference type="Pfam" id="PF03131">
    <property type="entry name" value="bZIP_Maf"/>
    <property type="match status" value="1"/>
</dbReference>
<evidence type="ECO:0000259" key="6">
    <source>
        <dbReference type="PROSITE" id="PS50217"/>
    </source>
</evidence>
<evidence type="ECO:0000256" key="2">
    <source>
        <dbReference type="ARBA" id="ARBA00023125"/>
    </source>
</evidence>
<proteinExistence type="predicted"/>
<keyword evidence="3" id="KW-0804">Transcription</keyword>
<feature type="domain" description="BZIP" evidence="6">
    <location>
        <begin position="176"/>
        <end position="227"/>
    </location>
</feature>
<evidence type="ECO:0000313" key="7">
    <source>
        <dbReference type="EMBL" id="KAH7358715.1"/>
    </source>
</evidence>
<organism evidence="7 8">
    <name type="scientific">Plectosphaerella cucumerina</name>
    <dbReference type="NCBI Taxonomy" id="40658"/>
    <lineage>
        <taxon>Eukaryota</taxon>
        <taxon>Fungi</taxon>
        <taxon>Dikarya</taxon>
        <taxon>Ascomycota</taxon>
        <taxon>Pezizomycotina</taxon>
        <taxon>Sordariomycetes</taxon>
        <taxon>Hypocreomycetidae</taxon>
        <taxon>Glomerellales</taxon>
        <taxon>Plectosphaerellaceae</taxon>
        <taxon>Plectosphaerella</taxon>
    </lineage>
</organism>
<feature type="compositionally biased region" description="Low complexity" evidence="5">
    <location>
        <begin position="155"/>
        <end position="164"/>
    </location>
</feature>
<dbReference type="SMART" id="SM00338">
    <property type="entry name" value="BRLZ"/>
    <property type="match status" value="1"/>
</dbReference>
<dbReference type="SUPFAM" id="SSF57959">
    <property type="entry name" value="Leucine zipper domain"/>
    <property type="match status" value="1"/>
</dbReference>
<dbReference type="GO" id="GO:0003677">
    <property type="term" value="F:DNA binding"/>
    <property type="evidence" value="ECO:0007669"/>
    <property type="project" value="UniProtKB-KW"/>
</dbReference>
<gene>
    <name evidence="7" type="ORF">B0T11DRAFT_355290</name>
</gene>
<dbReference type="Gene3D" id="1.20.5.170">
    <property type="match status" value="1"/>
</dbReference>
<comment type="caution">
    <text evidence="7">The sequence shown here is derived from an EMBL/GenBank/DDBJ whole genome shotgun (WGS) entry which is preliminary data.</text>
</comment>
<feature type="region of interest" description="Disordered" evidence="5">
    <location>
        <begin position="129"/>
        <end position="170"/>
    </location>
</feature>
<evidence type="ECO:0000256" key="1">
    <source>
        <dbReference type="ARBA" id="ARBA00023015"/>
    </source>
</evidence>
<dbReference type="PROSITE" id="PS50217">
    <property type="entry name" value="BZIP"/>
    <property type="match status" value="1"/>
</dbReference>
<evidence type="ECO:0000256" key="3">
    <source>
        <dbReference type="ARBA" id="ARBA00023163"/>
    </source>
</evidence>
<keyword evidence="4" id="KW-0175">Coiled coil</keyword>
<sequence>MVTATANASACIQTVGFWQPASQQAVFDPDPSGLDVWQHGIAADPFAVCTQPAAGAGLQAFESPSWDPLAWDLTSGGLPAEDTIPIMPDFEIGTDFTQFVDFTPAAAIPHFSPSTASLGNDFTLYSSSGQSSPHTGVGIPVSPESASGSGSGMHRGPSGSGRAAAAKREAPEVILRRERNTIAARKYRQKKFDRIDELEKLLEAALQERDDLKLRLARQEAETDALKRVMEMGKGSKA</sequence>
<dbReference type="InterPro" id="IPR004826">
    <property type="entry name" value="bZIP_Maf"/>
</dbReference>
<reference evidence="7" key="1">
    <citation type="journal article" date="2021" name="Nat. Commun.">
        <title>Genetic determinants of endophytism in the Arabidopsis root mycobiome.</title>
        <authorList>
            <person name="Mesny F."/>
            <person name="Miyauchi S."/>
            <person name="Thiergart T."/>
            <person name="Pickel B."/>
            <person name="Atanasova L."/>
            <person name="Karlsson M."/>
            <person name="Huettel B."/>
            <person name="Barry K.W."/>
            <person name="Haridas S."/>
            <person name="Chen C."/>
            <person name="Bauer D."/>
            <person name="Andreopoulos W."/>
            <person name="Pangilinan J."/>
            <person name="LaButti K."/>
            <person name="Riley R."/>
            <person name="Lipzen A."/>
            <person name="Clum A."/>
            <person name="Drula E."/>
            <person name="Henrissat B."/>
            <person name="Kohler A."/>
            <person name="Grigoriev I.V."/>
            <person name="Martin F.M."/>
            <person name="Hacquard S."/>
        </authorList>
    </citation>
    <scope>NUCLEOTIDE SEQUENCE</scope>
    <source>
        <strain evidence="7">MPI-CAGE-AT-0016</strain>
    </source>
</reference>
<dbReference type="OrthoDB" id="2257100at2759"/>
<dbReference type="CDD" id="cd12193">
    <property type="entry name" value="bZIP_GCN4"/>
    <property type="match status" value="1"/>
</dbReference>
<dbReference type="EMBL" id="JAGPXD010000004">
    <property type="protein sequence ID" value="KAH7358715.1"/>
    <property type="molecule type" value="Genomic_DNA"/>
</dbReference>
<feature type="coiled-coil region" evidence="4">
    <location>
        <begin position="188"/>
        <end position="229"/>
    </location>
</feature>
<dbReference type="InterPro" id="IPR004827">
    <property type="entry name" value="bZIP"/>
</dbReference>
<protein>
    <recommendedName>
        <fullName evidence="6">BZIP domain-containing protein</fullName>
    </recommendedName>
</protein>
<name>A0A8K0X2R6_9PEZI</name>
<keyword evidence="2" id="KW-0238">DNA-binding</keyword>
<evidence type="ECO:0000256" key="4">
    <source>
        <dbReference type="SAM" id="Coils"/>
    </source>
</evidence>
<dbReference type="Proteomes" id="UP000813385">
    <property type="component" value="Unassembled WGS sequence"/>
</dbReference>
<dbReference type="GO" id="GO:0003700">
    <property type="term" value="F:DNA-binding transcription factor activity"/>
    <property type="evidence" value="ECO:0007669"/>
    <property type="project" value="InterPro"/>
</dbReference>
<accession>A0A8K0X2R6</accession>
<dbReference type="PROSITE" id="PS00036">
    <property type="entry name" value="BZIP_BASIC"/>
    <property type="match status" value="1"/>
</dbReference>